<proteinExistence type="inferred from homology"/>
<comment type="caution">
    <text evidence="7">The sequence shown here is derived from an EMBL/GenBank/DDBJ whole genome shotgun (WGS) entry which is preliminary data.</text>
</comment>
<gene>
    <name evidence="7" type="ORF">ACIBP5_32085</name>
</gene>
<dbReference type="Gene3D" id="3.40.50.720">
    <property type="entry name" value="NAD(P)-binding Rossmann-like Domain"/>
    <property type="match status" value="2"/>
</dbReference>
<evidence type="ECO:0000313" key="7">
    <source>
        <dbReference type="EMBL" id="MFI7444635.1"/>
    </source>
</evidence>
<dbReference type="Pfam" id="PF00389">
    <property type="entry name" value="2-Hacid_dh"/>
    <property type="match status" value="1"/>
</dbReference>
<protein>
    <submittedName>
        <fullName evidence="7">Hydroxyacid dehydrogenase</fullName>
    </submittedName>
</protein>
<evidence type="ECO:0000259" key="5">
    <source>
        <dbReference type="Pfam" id="PF00389"/>
    </source>
</evidence>
<dbReference type="SUPFAM" id="SSF52283">
    <property type="entry name" value="Formate/glycerate dehydrogenase catalytic domain-like"/>
    <property type="match status" value="1"/>
</dbReference>
<accession>A0ABW8ACY5</accession>
<dbReference type="EMBL" id="JBITMB010000009">
    <property type="protein sequence ID" value="MFI7444635.1"/>
    <property type="molecule type" value="Genomic_DNA"/>
</dbReference>
<sequence length="320" mass="33942">MTSVVGVCIGRTWSRTVLTDETRKLIGRRAQLVEFDPDVGPRQDVRVLVTGWDAPALTGEVLDRLPSLELVLHAAGSVRGIVTDAVWTRGVRVSTAAAANAVAVADFTCAQVHLSLKNAWRLALDARTARAPVARTGVRGVDGATVGLVGLGHIGRLVARRLAASGLRVLAHDPYAGEQQGVEIEDLDTVIARSDVLSLHAPHNAATHHMISAARLALMPDGGTLLNTARGGLVDHDALVEFLTARDDVFAVLDVTEPEDLPSGHPLFTLPNALITPHIAGSLGTDQARLGELAARELFRFLDGLPLEHEISRDGLAFSA</sequence>
<dbReference type="Proteomes" id="UP001612928">
    <property type="component" value="Unassembled WGS sequence"/>
</dbReference>
<evidence type="ECO:0000256" key="1">
    <source>
        <dbReference type="ARBA" id="ARBA00005854"/>
    </source>
</evidence>
<feature type="domain" description="D-isomer specific 2-hydroxyacid dehydrogenase catalytic" evidence="5">
    <location>
        <begin position="53"/>
        <end position="311"/>
    </location>
</feature>
<dbReference type="InterPro" id="IPR006139">
    <property type="entry name" value="D-isomer_2_OHA_DH_cat_dom"/>
</dbReference>
<comment type="similarity">
    <text evidence="1 4">Belongs to the D-isomer specific 2-hydroxyacid dehydrogenase family.</text>
</comment>
<organism evidence="7 8">
    <name type="scientific">Nonomuraea indica</name>
    <dbReference type="NCBI Taxonomy" id="1581193"/>
    <lineage>
        <taxon>Bacteria</taxon>
        <taxon>Bacillati</taxon>
        <taxon>Actinomycetota</taxon>
        <taxon>Actinomycetes</taxon>
        <taxon>Streptosporangiales</taxon>
        <taxon>Streptosporangiaceae</taxon>
        <taxon>Nonomuraea</taxon>
    </lineage>
</organism>
<reference evidence="7 8" key="1">
    <citation type="submission" date="2024-10" db="EMBL/GenBank/DDBJ databases">
        <title>The Natural Products Discovery Center: Release of the First 8490 Sequenced Strains for Exploring Actinobacteria Biosynthetic Diversity.</title>
        <authorList>
            <person name="Kalkreuter E."/>
            <person name="Kautsar S.A."/>
            <person name="Yang D."/>
            <person name="Bader C.D."/>
            <person name="Teijaro C.N."/>
            <person name="Fluegel L."/>
            <person name="Davis C.M."/>
            <person name="Simpson J.R."/>
            <person name="Lauterbach L."/>
            <person name="Steele A.D."/>
            <person name="Gui C."/>
            <person name="Meng S."/>
            <person name="Li G."/>
            <person name="Viehrig K."/>
            <person name="Ye F."/>
            <person name="Su P."/>
            <person name="Kiefer A.F."/>
            <person name="Nichols A."/>
            <person name="Cepeda A.J."/>
            <person name="Yan W."/>
            <person name="Fan B."/>
            <person name="Jiang Y."/>
            <person name="Adhikari A."/>
            <person name="Zheng C.-J."/>
            <person name="Schuster L."/>
            <person name="Cowan T.M."/>
            <person name="Smanski M.J."/>
            <person name="Chevrette M.G."/>
            <person name="De Carvalho L.P.S."/>
            <person name="Shen B."/>
        </authorList>
    </citation>
    <scope>NUCLEOTIDE SEQUENCE [LARGE SCALE GENOMIC DNA]</scope>
    <source>
        <strain evidence="7 8">NPDC049503</strain>
    </source>
</reference>
<dbReference type="PANTHER" id="PTHR10996:SF178">
    <property type="entry name" value="2-HYDROXYACID DEHYDROGENASE YGL185C-RELATED"/>
    <property type="match status" value="1"/>
</dbReference>
<keyword evidence="8" id="KW-1185">Reference proteome</keyword>
<evidence type="ECO:0000259" key="6">
    <source>
        <dbReference type="Pfam" id="PF02826"/>
    </source>
</evidence>
<dbReference type="InterPro" id="IPR029753">
    <property type="entry name" value="D-isomer_DH_CS"/>
</dbReference>
<dbReference type="PANTHER" id="PTHR10996">
    <property type="entry name" value="2-HYDROXYACID DEHYDROGENASE-RELATED"/>
    <property type="match status" value="1"/>
</dbReference>
<dbReference type="InterPro" id="IPR050223">
    <property type="entry name" value="D-isomer_2-hydroxyacid_DH"/>
</dbReference>
<dbReference type="PROSITE" id="PS00670">
    <property type="entry name" value="D_2_HYDROXYACID_DH_2"/>
    <property type="match status" value="1"/>
</dbReference>
<evidence type="ECO:0000256" key="3">
    <source>
        <dbReference type="ARBA" id="ARBA00023027"/>
    </source>
</evidence>
<dbReference type="CDD" id="cd12167">
    <property type="entry name" value="2-Hacid_dh_8"/>
    <property type="match status" value="1"/>
</dbReference>
<dbReference type="SUPFAM" id="SSF51735">
    <property type="entry name" value="NAD(P)-binding Rossmann-fold domains"/>
    <property type="match status" value="1"/>
</dbReference>
<name>A0ABW8ACY5_9ACTN</name>
<dbReference type="Pfam" id="PF02826">
    <property type="entry name" value="2-Hacid_dh_C"/>
    <property type="match status" value="1"/>
</dbReference>
<keyword evidence="2 4" id="KW-0560">Oxidoreductase</keyword>
<dbReference type="RefSeq" id="WP_397024900.1">
    <property type="nucleotide sequence ID" value="NZ_JBITMB010000009.1"/>
</dbReference>
<dbReference type="InterPro" id="IPR006140">
    <property type="entry name" value="D-isomer_DH_NAD-bd"/>
</dbReference>
<evidence type="ECO:0000256" key="4">
    <source>
        <dbReference type="RuleBase" id="RU003719"/>
    </source>
</evidence>
<evidence type="ECO:0000256" key="2">
    <source>
        <dbReference type="ARBA" id="ARBA00023002"/>
    </source>
</evidence>
<keyword evidence="3" id="KW-0520">NAD</keyword>
<dbReference type="InterPro" id="IPR036291">
    <property type="entry name" value="NAD(P)-bd_dom_sf"/>
</dbReference>
<feature type="domain" description="D-isomer specific 2-hydroxyacid dehydrogenase NAD-binding" evidence="6">
    <location>
        <begin position="138"/>
        <end position="280"/>
    </location>
</feature>
<evidence type="ECO:0000313" key="8">
    <source>
        <dbReference type="Proteomes" id="UP001612928"/>
    </source>
</evidence>